<dbReference type="PANTHER" id="PTHR10846">
    <property type="entry name" value="SODIUM/POTASSIUM/CALCIUM EXCHANGER"/>
    <property type="match status" value="1"/>
</dbReference>
<name>A0A0E3SA90_9EURY</name>
<feature type="transmembrane region" description="Helical" evidence="5">
    <location>
        <begin position="273"/>
        <end position="291"/>
    </location>
</feature>
<dbReference type="NCBIfam" id="TIGR00367">
    <property type="entry name" value="calcium/sodium antiporter"/>
    <property type="match status" value="1"/>
</dbReference>
<organism evidence="7 8">
    <name type="scientific">Methanosarcina horonobensis HB-1 = JCM 15518</name>
    <dbReference type="NCBI Taxonomy" id="1434110"/>
    <lineage>
        <taxon>Archaea</taxon>
        <taxon>Methanobacteriati</taxon>
        <taxon>Methanobacteriota</taxon>
        <taxon>Stenosarchaea group</taxon>
        <taxon>Methanomicrobia</taxon>
        <taxon>Methanosarcinales</taxon>
        <taxon>Methanosarcinaceae</taxon>
        <taxon>Methanosarcina</taxon>
    </lineage>
</organism>
<evidence type="ECO:0000256" key="5">
    <source>
        <dbReference type="SAM" id="Phobius"/>
    </source>
</evidence>
<evidence type="ECO:0000256" key="1">
    <source>
        <dbReference type="ARBA" id="ARBA00004141"/>
    </source>
</evidence>
<feature type="transmembrane region" description="Helical" evidence="5">
    <location>
        <begin position="241"/>
        <end position="261"/>
    </location>
</feature>
<feature type="transmembrane region" description="Helical" evidence="5">
    <location>
        <begin position="178"/>
        <end position="196"/>
    </location>
</feature>
<proteinExistence type="predicted"/>
<dbReference type="KEGG" id="mhor:MSHOH_1193"/>
<dbReference type="GeneID" id="24830363"/>
<keyword evidence="3 5" id="KW-1133">Transmembrane helix</keyword>
<keyword evidence="8" id="KW-1185">Reference proteome</keyword>
<dbReference type="GO" id="GO:0008273">
    <property type="term" value="F:calcium, potassium:sodium antiporter activity"/>
    <property type="evidence" value="ECO:0007669"/>
    <property type="project" value="TreeGrafter"/>
</dbReference>
<feature type="transmembrane region" description="Helical" evidence="5">
    <location>
        <begin position="202"/>
        <end position="220"/>
    </location>
</feature>
<feature type="domain" description="Sodium/calcium exchanger membrane region" evidence="6">
    <location>
        <begin position="178"/>
        <end position="317"/>
    </location>
</feature>
<dbReference type="AlphaFoldDB" id="A0A0E3SA90"/>
<dbReference type="EMBL" id="CP009516">
    <property type="protein sequence ID" value="AKB77676.1"/>
    <property type="molecule type" value="Genomic_DNA"/>
</dbReference>
<dbReference type="GO" id="GO:0006874">
    <property type="term" value="P:intracellular calcium ion homeostasis"/>
    <property type="evidence" value="ECO:0007669"/>
    <property type="project" value="TreeGrafter"/>
</dbReference>
<dbReference type="GO" id="GO:0005262">
    <property type="term" value="F:calcium channel activity"/>
    <property type="evidence" value="ECO:0007669"/>
    <property type="project" value="TreeGrafter"/>
</dbReference>
<dbReference type="STRING" id="1434110.MSHOH_1193"/>
<evidence type="ECO:0000313" key="7">
    <source>
        <dbReference type="EMBL" id="AKB77676.1"/>
    </source>
</evidence>
<dbReference type="InterPro" id="IPR044880">
    <property type="entry name" value="NCX_ion-bd_dom_sf"/>
</dbReference>
<reference evidence="7 8" key="1">
    <citation type="submission" date="2014-07" db="EMBL/GenBank/DDBJ databases">
        <title>Methanogenic archaea and the global carbon cycle.</title>
        <authorList>
            <person name="Henriksen J.R."/>
            <person name="Luke J."/>
            <person name="Reinhart S."/>
            <person name="Benedict M.N."/>
            <person name="Youngblut N.D."/>
            <person name="Metcalf M.E."/>
            <person name="Whitaker R.J."/>
            <person name="Metcalf W.W."/>
        </authorList>
    </citation>
    <scope>NUCLEOTIDE SEQUENCE [LARGE SCALE GENOMIC DNA]</scope>
    <source>
        <strain evidence="7 8">HB-1</strain>
    </source>
</reference>
<feature type="domain" description="Sodium/calcium exchanger membrane region" evidence="6">
    <location>
        <begin position="12"/>
        <end position="151"/>
    </location>
</feature>
<evidence type="ECO:0000259" key="6">
    <source>
        <dbReference type="Pfam" id="PF01699"/>
    </source>
</evidence>
<feature type="transmembrane region" description="Helical" evidence="5">
    <location>
        <begin position="109"/>
        <end position="126"/>
    </location>
</feature>
<dbReference type="HOGENOM" id="CLU_007948_0_1_2"/>
<evidence type="ECO:0000256" key="3">
    <source>
        <dbReference type="ARBA" id="ARBA00022989"/>
    </source>
</evidence>
<evidence type="ECO:0000256" key="2">
    <source>
        <dbReference type="ARBA" id="ARBA00022692"/>
    </source>
</evidence>
<dbReference type="RefSeq" id="WP_338037918.1">
    <property type="nucleotide sequence ID" value="NZ_CP009516.1"/>
</dbReference>
<protein>
    <submittedName>
        <fullName evidence="7">Sodium/calcium exchanger protein</fullName>
    </submittedName>
</protein>
<feature type="transmembrane region" description="Helical" evidence="5">
    <location>
        <begin position="81"/>
        <end position="102"/>
    </location>
</feature>
<dbReference type="PANTHER" id="PTHR10846:SF8">
    <property type="entry name" value="INNER MEMBRANE PROTEIN YRBG"/>
    <property type="match status" value="1"/>
</dbReference>
<dbReference type="Proteomes" id="UP000033101">
    <property type="component" value="Chromosome"/>
</dbReference>
<comment type="subcellular location">
    <subcellularLocation>
        <location evidence="1">Membrane</location>
        <topology evidence="1">Multi-pass membrane protein</topology>
    </subcellularLocation>
</comment>
<feature type="transmembrane region" description="Helical" evidence="5">
    <location>
        <begin position="132"/>
        <end position="149"/>
    </location>
</feature>
<dbReference type="InterPro" id="IPR004837">
    <property type="entry name" value="NaCa_Exmemb"/>
</dbReference>
<gene>
    <name evidence="7" type="ORF">MSHOH_1193</name>
</gene>
<dbReference type="Pfam" id="PF01699">
    <property type="entry name" value="Na_Ca_ex"/>
    <property type="match status" value="2"/>
</dbReference>
<keyword evidence="4 5" id="KW-0472">Membrane</keyword>
<dbReference type="PATRIC" id="fig|1434110.4.peg.1480"/>
<dbReference type="GO" id="GO:0005886">
    <property type="term" value="C:plasma membrane"/>
    <property type="evidence" value="ECO:0007669"/>
    <property type="project" value="TreeGrafter"/>
</dbReference>
<dbReference type="Gene3D" id="1.20.1420.30">
    <property type="entry name" value="NCX, central ion-binding region"/>
    <property type="match status" value="1"/>
</dbReference>
<dbReference type="InterPro" id="IPR004481">
    <property type="entry name" value="K/Na/Ca-exchanger"/>
</dbReference>
<evidence type="ECO:0000256" key="4">
    <source>
        <dbReference type="ARBA" id="ARBA00023136"/>
    </source>
</evidence>
<sequence length="322" mass="34349">MSTLKDDMDLLLVFLFLLSLAMISKGSDWFIEAAVAISNKSGIPKMIIGATIVSFATTAPEFAVSATAAYLGHTDVTIGNAVGSVICNTGLILGSIIVIKAIPMRDDTFHIKSGLMLLAGIILIIVSQDGSVNRLDGVLLLLVFFAFMFHASKTQRVIFGDDEAEKQKLKFKDVQKDIAFFILGSLSVVIGSRILVDSGIEIAELIGVPEVIIALTAVAIGTSLPELATAITSLKKGHQELSIGNILGANTMDIAMILGASSQIRVLPVSEQLAGYDFPFMFLISLALIIFGITGKKLERWEGAIILGAYLAYVAGLFKFYG</sequence>
<keyword evidence="2 5" id="KW-0812">Transmembrane</keyword>
<feature type="transmembrane region" description="Helical" evidence="5">
    <location>
        <begin position="303"/>
        <end position="321"/>
    </location>
</feature>
<evidence type="ECO:0000313" key="8">
    <source>
        <dbReference type="Proteomes" id="UP000033101"/>
    </source>
</evidence>
<accession>A0A0E3SA90</accession>